<feature type="region of interest" description="Disordered" evidence="1">
    <location>
        <begin position="1"/>
        <end position="31"/>
    </location>
</feature>
<sequence length="138" mass="14392">MRIAGTMVDGLVHDARPHRRGQSLDPGGRGCALSQRSSLAWWRGGLRGQTFQSYPNGETRRDAPAIGSPSVSGSVADSAEKVEGPGTQGAKESVNGPRSENGPDVATKLSSLLAGLPSLAGPQRLANSLRQKFANNSE</sequence>
<keyword evidence="3" id="KW-1185">Reference proteome</keyword>
<comment type="caution">
    <text evidence="2">The sequence shown here is derived from an EMBL/GenBank/DDBJ whole genome shotgun (WGS) entry which is preliminary data.</text>
</comment>
<reference evidence="2 3" key="1">
    <citation type="submission" date="2024-08" db="EMBL/GenBank/DDBJ databases">
        <authorList>
            <person name="Will J Nash"/>
            <person name="Angela Man"/>
            <person name="Seanna McTaggart"/>
            <person name="Kendall Baker"/>
            <person name="Tom Barker"/>
            <person name="Leah Catchpole"/>
            <person name="Alex Durrant"/>
            <person name="Karim Gharbi"/>
            <person name="Naomi Irish"/>
            <person name="Gemy Kaithakottil"/>
            <person name="Debby Ku"/>
            <person name="Aaliyah Providence"/>
            <person name="Felix Shaw"/>
            <person name="David Swarbreck"/>
            <person name="Chris Watkins"/>
            <person name="Ann M. McCartney"/>
            <person name="Giulio Formenti"/>
            <person name="Alice Mouton"/>
            <person name="Noel Vella"/>
            <person name="Bjorn M von Reumont"/>
            <person name="Adriana Vella"/>
            <person name="Wilfried Haerty"/>
        </authorList>
    </citation>
    <scope>NUCLEOTIDE SEQUENCE [LARGE SCALE GENOMIC DNA]</scope>
</reference>
<feature type="region of interest" description="Disordered" evidence="1">
    <location>
        <begin position="48"/>
        <end position="109"/>
    </location>
</feature>
<evidence type="ECO:0000313" key="3">
    <source>
        <dbReference type="Proteomes" id="UP001642520"/>
    </source>
</evidence>
<proteinExistence type="predicted"/>
<organism evidence="2 3">
    <name type="scientific">Xylocopa violacea</name>
    <name type="common">Violet carpenter bee</name>
    <name type="synonym">Apis violacea</name>
    <dbReference type="NCBI Taxonomy" id="135666"/>
    <lineage>
        <taxon>Eukaryota</taxon>
        <taxon>Metazoa</taxon>
        <taxon>Ecdysozoa</taxon>
        <taxon>Arthropoda</taxon>
        <taxon>Hexapoda</taxon>
        <taxon>Insecta</taxon>
        <taxon>Pterygota</taxon>
        <taxon>Neoptera</taxon>
        <taxon>Endopterygota</taxon>
        <taxon>Hymenoptera</taxon>
        <taxon>Apocrita</taxon>
        <taxon>Aculeata</taxon>
        <taxon>Apoidea</taxon>
        <taxon>Anthophila</taxon>
        <taxon>Apidae</taxon>
        <taxon>Xylocopa</taxon>
        <taxon>Xylocopa</taxon>
    </lineage>
</organism>
<evidence type="ECO:0000256" key="1">
    <source>
        <dbReference type="SAM" id="MobiDB-lite"/>
    </source>
</evidence>
<evidence type="ECO:0000313" key="2">
    <source>
        <dbReference type="EMBL" id="CAL7935983.1"/>
    </source>
</evidence>
<protein>
    <submittedName>
        <fullName evidence="2">Uncharacterized protein</fullName>
    </submittedName>
</protein>
<name>A0ABP1N4T7_XYLVO</name>
<accession>A0ABP1N4T7</accession>
<dbReference type="Proteomes" id="UP001642520">
    <property type="component" value="Unassembled WGS sequence"/>
</dbReference>
<dbReference type="EMBL" id="CAXAJV020001286">
    <property type="protein sequence ID" value="CAL7935983.1"/>
    <property type="molecule type" value="Genomic_DNA"/>
</dbReference>
<gene>
    <name evidence="2" type="ORF">XYLVIOL_LOCUS1925</name>
</gene>